<dbReference type="EMBL" id="JBJURJ010000005">
    <property type="protein sequence ID" value="MFM9328550.1"/>
    <property type="molecule type" value="Genomic_DNA"/>
</dbReference>
<sequence>MTKKLSYVLIFAGLLVMLFPYAREWYYDWRQDRLLGEMERQLYQAEDPAAEAAREAAYRELSQLMQREAQALPGEEPSAEAALPADAASSTASPPAEAATAPPKPTPTPKPAIAILTIEKINLKLPVLEGATEENMKLAAGHMVETTPLGQTGNAAIAAHRALTKGRLFNRLDELGEGDQIVVDQKGERTVYTVFKTFLVEPTDVSVLRGSKTDKVLTLITCDPVVNATHRLIVQAKAD</sequence>
<protein>
    <submittedName>
        <fullName evidence="1">Class D sortase</fullName>
    </submittedName>
</protein>
<evidence type="ECO:0000313" key="1">
    <source>
        <dbReference type="EMBL" id="MFM9328550.1"/>
    </source>
</evidence>
<gene>
    <name evidence="1" type="ORF">ACI1P1_09645</name>
</gene>
<evidence type="ECO:0000313" key="2">
    <source>
        <dbReference type="Proteomes" id="UP001631969"/>
    </source>
</evidence>
<keyword evidence="2" id="KW-1185">Reference proteome</keyword>
<organism evidence="1 2">
    <name type="scientific">Paenibacillus mesotrionivorans</name>
    <dbReference type="NCBI Taxonomy" id="3160968"/>
    <lineage>
        <taxon>Bacteria</taxon>
        <taxon>Bacillati</taxon>
        <taxon>Bacillota</taxon>
        <taxon>Bacilli</taxon>
        <taxon>Bacillales</taxon>
        <taxon>Paenibacillaceae</taxon>
        <taxon>Paenibacillus</taxon>
    </lineage>
</organism>
<accession>A0ACC7NWK2</accession>
<proteinExistence type="predicted"/>
<dbReference type="Proteomes" id="UP001631969">
    <property type="component" value="Unassembled WGS sequence"/>
</dbReference>
<reference evidence="1" key="1">
    <citation type="submission" date="2024-12" db="EMBL/GenBank/DDBJ databases">
        <authorList>
            <person name="Wu N."/>
        </authorList>
    </citation>
    <scope>NUCLEOTIDE SEQUENCE</scope>
    <source>
        <strain evidence="1">P15</strain>
    </source>
</reference>
<comment type="caution">
    <text evidence="1">The sequence shown here is derived from an EMBL/GenBank/DDBJ whole genome shotgun (WGS) entry which is preliminary data.</text>
</comment>
<name>A0ACC7NWK2_9BACL</name>